<keyword evidence="3 5" id="KW-1133">Transmembrane helix</keyword>
<feature type="transmembrane region" description="Helical" evidence="5">
    <location>
        <begin position="14"/>
        <end position="34"/>
    </location>
</feature>
<accession>A0ABU2YB87</accession>
<dbReference type="PANTHER" id="PTHR14948">
    <property type="entry name" value="NG5"/>
    <property type="match status" value="1"/>
</dbReference>
<sequence>MYNKDQMPPPDNNLVWAILATVLCCIPLGIVAIIKASKVEQLWYQGRHEEAQKAADDAKKWSIYSALSVGLIFVVYILIMLFVVLINGVDGF</sequence>
<evidence type="ECO:0000313" key="6">
    <source>
        <dbReference type="EMBL" id="MDT0555459.1"/>
    </source>
</evidence>
<evidence type="ECO:0000256" key="5">
    <source>
        <dbReference type="SAM" id="Phobius"/>
    </source>
</evidence>
<dbReference type="Proteomes" id="UP001254488">
    <property type="component" value="Unassembled WGS sequence"/>
</dbReference>
<protein>
    <submittedName>
        <fullName evidence="6">CD225/dispanin family protein</fullName>
    </submittedName>
</protein>
<evidence type="ECO:0000313" key="7">
    <source>
        <dbReference type="Proteomes" id="UP001254488"/>
    </source>
</evidence>
<dbReference type="Pfam" id="PF04505">
    <property type="entry name" value="CD225"/>
    <property type="match status" value="1"/>
</dbReference>
<dbReference type="InterPro" id="IPR007593">
    <property type="entry name" value="CD225/Dispanin_fam"/>
</dbReference>
<comment type="caution">
    <text evidence="6">The sequence shown here is derived from an EMBL/GenBank/DDBJ whole genome shotgun (WGS) entry which is preliminary data.</text>
</comment>
<reference evidence="6 7" key="1">
    <citation type="submission" date="2023-09" db="EMBL/GenBank/DDBJ databases">
        <authorList>
            <person name="Rey-Velasco X."/>
        </authorList>
    </citation>
    <scope>NUCLEOTIDE SEQUENCE [LARGE SCALE GENOMIC DNA]</scope>
    <source>
        <strain evidence="6 7">W242</strain>
    </source>
</reference>
<gene>
    <name evidence="6" type="ORF">RM538_05550</name>
</gene>
<evidence type="ECO:0000256" key="1">
    <source>
        <dbReference type="ARBA" id="ARBA00004370"/>
    </source>
</evidence>
<keyword evidence="2 5" id="KW-0812">Transmembrane</keyword>
<organism evidence="6 7">
    <name type="scientific">Patiriisocius hiemis</name>
    <dbReference type="NCBI Taxonomy" id="3075604"/>
    <lineage>
        <taxon>Bacteria</taxon>
        <taxon>Pseudomonadati</taxon>
        <taxon>Bacteroidota</taxon>
        <taxon>Flavobacteriia</taxon>
        <taxon>Flavobacteriales</taxon>
        <taxon>Flavobacteriaceae</taxon>
        <taxon>Patiriisocius</taxon>
    </lineage>
</organism>
<keyword evidence="7" id="KW-1185">Reference proteome</keyword>
<comment type="subcellular location">
    <subcellularLocation>
        <location evidence="1">Membrane</location>
    </subcellularLocation>
</comment>
<dbReference type="RefSeq" id="WP_311332409.1">
    <property type="nucleotide sequence ID" value="NZ_JAVRHZ010000002.1"/>
</dbReference>
<feature type="transmembrane region" description="Helical" evidence="5">
    <location>
        <begin position="63"/>
        <end position="86"/>
    </location>
</feature>
<name>A0ABU2YB87_9FLAO</name>
<proteinExistence type="predicted"/>
<dbReference type="PANTHER" id="PTHR14948:SF25">
    <property type="entry name" value="DUF4190 DOMAIN-CONTAINING PROTEIN"/>
    <property type="match status" value="1"/>
</dbReference>
<dbReference type="EMBL" id="JAVRHZ010000002">
    <property type="protein sequence ID" value="MDT0555459.1"/>
    <property type="molecule type" value="Genomic_DNA"/>
</dbReference>
<evidence type="ECO:0000256" key="2">
    <source>
        <dbReference type="ARBA" id="ARBA00022692"/>
    </source>
</evidence>
<dbReference type="InterPro" id="IPR051423">
    <property type="entry name" value="CD225/Dispanin"/>
</dbReference>
<evidence type="ECO:0000256" key="3">
    <source>
        <dbReference type="ARBA" id="ARBA00022989"/>
    </source>
</evidence>
<keyword evidence="4 5" id="KW-0472">Membrane</keyword>
<evidence type="ECO:0000256" key="4">
    <source>
        <dbReference type="ARBA" id="ARBA00023136"/>
    </source>
</evidence>